<accession>A0A8H5KIF9</accession>
<gene>
    <name evidence="1" type="ORF">FPANT_12149</name>
</gene>
<keyword evidence="2" id="KW-1185">Reference proteome</keyword>
<name>A0A8H5KIF9_9HYPO</name>
<protein>
    <submittedName>
        <fullName evidence="1">Uncharacterized protein</fullName>
    </submittedName>
</protein>
<dbReference type="EMBL" id="JAAOAR010000777">
    <property type="protein sequence ID" value="KAF5573799.1"/>
    <property type="molecule type" value="Genomic_DNA"/>
</dbReference>
<dbReference type="AlphaFoldDB" id="A0A8H5KIF9"/>
<sequence>MGVDRLASYLAVAGLAAHESEIRIFVAQGAQDVRAIMSSPWSSDELRRIAALKIHPATCGHQVTGIMWYLTALAVERNQGFVSGAFLCLDPYGRLSAFFRAIGTPRTSSHLKRHSAPGCTGGVDLHADGTFPPLANGHRHVLFIAIANDKRRGNCLFLKPEPYGVAGLQNFIHHAERYVHSLVRRFRFGGNDRVGMRKERIPDRFVKAFAEAVAHLPDGLSAIAEVGSKGVGEGIGGMHRYLTTKITDVKLPKPVQVPLATLLQRLESEYDFVALRFGNEVCLDLEADLSRPLPQAPEVLGPSPSLWWLHDG</sequence>
<dbReference type="Proteomes" id="UP000544095">
    <property type="component" value="Unassembled WGS sequence"/>
</dbReference>
<evidence type="ECO:0000313" key="1">
    <source>
        <dbReference type="EMBL" id="KAF5573799.1"/>
    </source>
</evidence>
<proteinExistence type="predicted"/>
<reference evidence="1 2" key="1">
    <citation type="submission" date="2020-05" db="EMBL/GenBank/DDBJ databases">
        <title>Identification and distribution of gene clusters putatively required for synthesis of sphingolipid metabolism inhibitors in phylogenetically diverse species of the filamentous fungus Fusarium.</title>
        <authorList>
            <person name="Kim H.-S."/>
            <person name="Busman M."/>
            <person name="Brown D.W."/>
            <person name="Divon H."/>
            <person name="Uhlig S."/>
            <person name="Proctor R.H."/>
        </authorList>
    </citation>
    <scope>NUCLEOTIDE SEQUENCE [LARGE SCALE GENOMIC DNA]</scope>
    <source>
        <strain evidence="1 2">NRRL 25211</strain>
    </source>
</reference>
<organism evidence="1 2">
    <name type="scientific">Fusarium pseudoanthophilum</name>
    <dbReference type="NCBI Taxonomy" id="48495"/>
    <lineage>
        <taxon>Eukaryota</taxon>
        <taxon>Fungi</taxon>
        <taxon>Dikarya</taxon>
        <taxon>Ascomycota</taxon>
        <taxon>Pezizomycotina</taxon>
        <taxon>Sordariomycetes</taxon>
        <taxon>Hypocreomycetidae</taxon>
        <taxon>Hypocreales</taxon>
        <taxon>Nectriaceae</taxon>
        <taxon>Fusarium</taxon>
        <taxon>Fusarium fujikuroi species complex</taxon>
    </lineage>
</organism>
<comment type="caution">
    <text evidence="1">The sequence shown here is derived from an EMBL/GenBank/DDBJ whole genome shotgun (WGS) entry which is preliminary data.</text>
</comment>
<evidence type="ECO:0000313" key="2">
    <source>
        <dbReference type="Proteomes" id="UP000544095"/>
    </source>
</evidence>